<dbReference type="EMBL" id="JARJCM010000149">
    <property type="protein sequence ID" value="KAJ7025721.1"/>
    <property type="molecule type" value="Genomic_DNA"/>
</dbReference>
<gene>
    <name evidence="2" type="ORF">C8F04DRAFT_1299016</name>
</gene>
<evidence type="ECO:0000313" key="2">
    <source>
        <dbReference type="EMBL" id="KAJ7025721.1"/>
    </source>
</evidence>
<feature type="region of interest" description="Disordered" evidence="1">
    <location>
        <begin position="330"/>
        <end position="384"/>
    </location>
</feature>
<accession>A0AAD6SFC2</accession>
<name>A0AAD6SFC2_9AGAR</name>
<comment type="caution">
    <text evidence="2">The sequence shown here is derived from an EMBL/GenBank/DDBJ whole genome shotgun (WGS) entry which is preliminary data.</text>
</comment>
<feature type="region of interest" description="Disordered" evidence="1">
    <location>
        <begin position="1"/>
        <end position="61"/>
    </location>
</feature>
<reference evidence="2" key="1">
    <citation type="submission" date="2023-03" db="EMBL/GenBank/DDBJ databases">
        <title>Massive genome expansion in bonnet fungi (Mycena s.s.) driven by repeated elements and novel gene families across ecological guilds.</title>
        <authorList>
            <consortium name="Lawrence Berkeley National Laboratory"/>
            <person name="Harder C.B."/>
            <person name="Miyauchi S."/>
            <person name="Viragh M."/>
            <person name="Kuo A."/>
            <person name="Thoen E."/>
            <person name="Andreopoulos B."/>
            <person name="Lu D."/>
            <person name="Skrede I."/>
            <person name="Drula E."/>
            <person name="Henrissat B."/>
            <person name="Morin E."/>
            <person name="Kohler A."/>
            <person name="Barry K."/>
            <person name="LaButti K."/>
            <person name="Morin E."/>
            <person name="Salamov A."/>
            <person name="Lipzen A."/>
            <person name="Mereny Z."/>
            <person name="Hegedus B."/>
            <person name="Baldrian P."/>
            <person name="Stursova M."/>
            <person name="Weitz H."/>
            <person name="Taylor A."/>
            <person name="Grigoriev I.V."/>
            <person name="Nagy L.G."/>
            <person name="Martin F."/>
            <person name="Kauserud H."/>
        </authorList>
    </citation>
    <scope>NUCLEOTIDE SEQUENCE</scope>
    <source>
        <strain evidence="2">CBHHK200</strain>
    </source>
</reference>
<evidence type="ECO:0000256" key="1">
    <source>
        <dbReference type="SAM" id="MobiDB-lite"/>
    </source>
</evidence>
<feature type="compositionally biased region" description="Basic and acidic residues" evidence="1">
    <location>
        <begin position="362"/>
        <end position="376"/>
    </location>
</feature>
<evidence type="ECO:0000313" key="3">
    <source>
        <dbReference type="Proteomes" id="UP001218188"/>
    </source>
</evidence>
<proteinExistence type="predicted"/>
<feature type="compositionally biased region" description="Low complexity" evidence="1">
    <location>
        <begin position="343"/>
        <end position="354"/>
    </location>
</feature>
<keyword evidence="3" id="KW-1185">Reference proteome</keyword>
<protein>
    <submittedName>
        <fullName evidence="2">Uncharacterized protein</fullName>
    </submittedName>
</protein>
<organism evidence="2 3">
    <name type="scientific">Mycena alexandri</name>
    <dbReference type="NCBI Taxonomy" id="1745969"/>
    <lineage>
        <taxon>Eukaryota</taxon>
        <taxon>Fungi</taxon>
        <taxon>Dikarya</taxon>
        <taxon>Basidiomycota</taxon>
        <taxon>Agaricomycotina</taxon>
        <taxon>Agaricomycetes</taxon>
        <taxon>Agaricomycetidae</taxon>
        <taxon>Agaricales</taxon>
        <taxon>Marasmiineae</taxon>
        <taxon>Mycenaceae</taxon>
        <taxon>Mycena</taxon>
    </lineage>
</organism>
<sequence>MDDPPPLNAVDLNPQQRPRDTLPGLDARPPIATLEEEAKDADAAKHMHRERQLPLATPGADDGELTPSLELRCTFLVQALVFGSLPSLSHILLTLSLPLPTLATFFDLQRCSARLIWSRLKDEKRTPVYLECAPWMRSFSDHFSLRRVTDVVCRTGRIWDTVELRCASLVQTLVILRPFPALHPPLLHPRALSRALPLYVIPPLPLIARTQRHKGAVRVLWGQLQDGGSVGDGAGHGVRAWGALDATAPDSRVGIGNRLRRPGLLAHPHARVSLSPFKIVLFIIHAPTSRSGSVSSLAVGRARVCPLLLKLEFLRPFVLDALPPRHSRVASRPRAALQQHDGTANATQNQDTTTPLEVDTNGGERKNAPGGDKEQADAGGGSPS</sequence>
<dbReference type="AlphaFoldDB" id="A0AAD6SFC2"/>
<dbReference type="Proteomes" id="UP001218188">
    <property type="component" value="Unassembled WGS sequence"/>
</dbReference>